<gene>
    <name evidence="2" type="ORF">D3874_03455</name>
</gene>
<dbReference type="InterPro" id="IPR041698">
    <property type="entry name" value="Methyltransf_25"/>
</dbReference>
<dbReference type="EMBL" id="QYUK01000008">
    <property type="protein sequence ID" value="RJF94880.1"/>
    <property type="molecule type" value="Genomic_DNA"/>
</dbReference>
<sequence length="346" mass="38141">MAASRGRRLAYGTARAMRVAWFAGQYLAAERLTRASRGAIDRSNKGQGTGWRPLLAAIEDLFARDLANIEAGLYAMPDDLALRPGPALRNAVRFFQDLPQVARRRREGAHAEVLDDEIRRIYPRYYLQNFHFQTDGWLSDRSAALYDHQVEVLFTGTGGAMRRQALPHLRTILAGRDLRAVRVADVACGTGGLIADMKATWPRLDVTAVDLSPAYLRKAQRRLEGRGRMHFVQAKAEALPFADASLDAITCVYLFHELPPKIREGVAAEFARVVKPGGGVVLVDALQAGDVPPFDGLLDFFPRAFHEPYFSTYAQADLGALFAAAGLRLAAAAPAFLSKAMRFTRD</sequence>
<evidence type="ECO:0000313" key="3">
    <source>
        <dbReference type="Proteomes" id="UP000284605"/>
    </source>
</evidence>
<dbReference type="CDD" id="cd02440">
    <property type="entry name" value="AdoMet_MTases"/>
    <property type="match status" value="1"/>
</dbReference>
<name>A0A418WUD9_9PROT</name>
<proteinExistence type="predicted"/>
<dbReference type="Pfam" id="PF13649">
    <property type="entry name" value="Methyltransf_25"/>
    <property type="match status" value="1"/>
</dbReference>
<evidence type="ECO:0000313" key="2">
    <source>
        <dbReference type="EMBL" id="RJF94880.1"/>
    </source>
</evidence>
<dbReference type="OrthoDB" id="5517736at2"/>
<dbReference type="GO" id="GO:0032259">
    <property type="term" value="P:methylation"/>
    <property type="evidence" value="ECO:0007669"/>
    <property type="project" value="UniProtKB-KW"/>
</dbReference>
<organism evidence="2 3">
    <name type="scientific">Oleomonas cavernae</name>
    <dbReference type="NCBI Taxonomy" id="2320859"/>
    <lineage>
        <taxon>Bacteria</taxon>
        <taxon>Pseudomonadati</taxon>
        <taxon>Pseudomonadota</taxon>
        <taxon>Alphaproteobacteria</taxon>
        <taxon>Acetobacterales</taxon>
        <taxon>Acetobacteraceae</taxon>
        <taxon>Oleomonas</taxon>
    </lineage>
</organism>
<dbReference type="RefSeq" id="WP_119776524.1">
    <property type="nucleotide sequence ID" value="NZ_QYUK01000008.1"/>
</dbReference>
<evidence type="ECO:0000259" key="1">
    <source>
        <dbReference type="Pfam" id="PF13649"/>
    </source>
</evidence>
<dbReference type="InterPro" id="IPR050508">
    <property type="entry name" value="Methyltransf_Superfamily"/>
</dbReference>
<reference evidence="2 3" key="1">
    <citation type="submission" date="2018-09" db="EMBL/GenBank/DDBJ databases">
        <authorList>
            <person name="Zhu H."/>
        </authorList>
    </citation>
    <scope>NUCLEOTIDE SEQUENCE [LARGE SCALE GENOMIC DNA]</scope>
    <source>
        <strain evidence="2 3">K1W22B-8</strain>
    </source>
</reference>
<dbReference type="Gene3D" id="3.40.50.150">
    <property type="entry name" value="Vaccinia Virus protein VP39"/>
    <property type="match status" value="1"/>
</dbReference>
<dbReference type="PANTHER" id="PTHR42912:SF81">
    <property type="entry name" value="METHYLTRANSFERASE DOMAIN-CONTAINING PROTEIN"/>
    <property type="match status" value="1"/>
</dbReference>
<keyword evidence="2" id="KW-0808">Transferase</keyword>
<dbReference type="GO" id="GO:0008168">
    <property type="term" value="F:methyltransferase activity"/>
    <property type="evidence" value="ECO:0007669"/>
    <property type="project" value="UniProtKB-KW"/>
</dbReference>
<accession>A0A418WUD9</accession>
<keyword evidence="2" id="KW-0489">Methyltransferase</keyword>
<feature type="domain" description="Methyltransferase" evidence="1">
    <location>
        <begin position="183"/>
        <end position="278"/>
    </location>
</feature>
<dbReference type="PANTHER" id="PTHR42912">
    <property type="entry name" value="METHYLTRANSFERASE"/>
    <property type="match status" value="1"/>
</dbReference>
<protein>
    <submittedName>
        <fullName evidence="2">Class I SAM-dependent methyltransferase</fullName>
    </submittedName>
</protein>
<dbReference type="Proteomes" id="UP000284605">
    <property type="component" value="Unassembled WGS sequence"/>
</dbReference>
<dbReference type="InterPro" id="IPR029063">
    <property type="entry name" value="SAM-dependent_MTases_sf"/>
</dbReference>
<dbReference type="AlphaFoldDB" id="A0A418WUD9"/>
<keyword evidence="3" id="KW-1185">Reference proteome</keyword>
<dbReference type="SUPFAM" id="SSF53335">
    <property type="entry name" value="S-adenosyl-L-methionine-dependent methyltransferases"/>
    <property type="match status" value="1"/>
</dbReference>
<comment type="caution">
    <text evidence="2">The sequence shown here is derived from an EMBL/GenBank/DDBJ whole genome shotgun (WGS) entry which is preliminary data.</text>
</comment>